<gene>
    <name evidence="2" type="ORF">PG996_005122</name>
</gene>
<accession>A0ABR1VKL2</accession>
<feature type="region of interest" description="Disordered" evidence="1">
    <location>
        <begin position="80"/>
        <end position="99"/>
    </location>
</feature>
<organism evidence="2 3">
    <name type="scientific">Apiospora saccharicola</name>
    <dbReference type="NCBI Taxonomy" id="335842"/>
    <lineage>
        <taxon>Eukaryota</taxon>
        <taxon>Fungi</taxon>
        <taxon>Dikarya</taxon>
        <taxon>Ascomycota</taxon>
        <taxon>Pezizomycotina</taxon>
        <taxon>Sordariomycetes</taxon>
        <taxon>Xylariomycetidae</taxon>
        <taxon>Amphisphaeriales</taxon>
        <taxon>Apiosporaceae</taxon>
        <taxon>Apiospora</taxon>
    </lineage>
</organism>
<sequence length="99" mass="11023">MADKNTHADNTNSAVMEEQRKFAMTTLNSIPDPNDLNSKSRFSDWGEIAASCGMTEPHAKTRFGEIKGFYVAVVKEAPRTKPVINKKRDDSKPAPKSRL</sequence>
<evidence type="ECO:0000256" key="1">
    <source>
        <dbReference type="SAM" id="MobiDB-lite"/>
    </source>
</evidence>
<reference evidence="2 3" key="1">
    <citation type="submission" date="2023-01" db="EMBL/GenBank/DDBJ databases">
        <title>Analysis of 21 Apiospora genomes using comparative genomics revels a genus with tremendous synthesis potential of carbohydrate active enzymes and secondary metabolites.</title>
        <authorList>
            <person name="Sorensen T."/>
        </authorList>
    </citation>
    <scope>NUCLEOTIDE SEQUENCE [LARGE SCALE GENOMIC DNA]</scope>
    <source>
        <strain evidence="2 3">CBS 83171</strain>
    </source>
</reference>
<dbReference type="Proteomes" id="UP001446871">
    <property type="component" value="Unassembled WGS sequence"/>
</dbReference>
<name>A0ABR1VKL2_9PEZI</name>
<dbReference type="EMBL" id="JAQQWM010000003">
    <property type="protein sequence ID" value="KAK8071774.1"/>
    <property type="molecule type" value="Genomic_DNA"/>
</dbReference>
<evidence type="ECO:0000313" key="2">
    <source>
        <dbReference type="EMBL" id="KAK8071774.1"/>
    </source>
</evidence>
<comment type="caution">
    <text evidence="2">The sequence shown here is derived from an EMBL/GenBank/DDBJ whole genome shotgun (WGS) entry which is preliminary data.</text>
</comment>
<keyword evidence="3" id="KW-1185">Reference proteome</keyword>
<evidence type="ECO:0000313" key="3">
    <source>
        <dbReference type="Proteomes" id="UP001446871"/>
    </source>
</evidence>
<proteinExistence type="predicted"/>
<protein>
    <submittedName>
        <fullName evidence="2">Uncharacterized protein</fullName>
    </submittedName>
</protein>